<dbReference type="Proteomes" id="UP000039865">
    <property type="component" value="Unassembled WGS sequence"/>
</dbReference>
<gene>
    <name evidence="2" type="primary">Contig16228.g17284</name>
    <name evidence="2" type="ORF">STYLEM_18841</name>
</gene>
<feature type="compositionally biased region" description="Polar residues" evidence="1">
    <location>
        <begin position="254"/>
        <end position="268"/>
    </location>
</feature>
<keyword evidence="3" id="KW-1185">Reference proteome</keyword>
<feature type="region of interest" description="Disordered" evidence="1">
    <location>
        <begin position="254"/>
        <end position="274"/>
    </location>
</feature>
<dbReference type="EMBL" id="CCKQ01017810">
    <property type="protein sequence ID" value="CDW89704.1"/>
    <property type="molecule type" value="Genomic_DNA"/>
</dbReference>
<proteinExistence type="predicted"/>
<evidence type="ECO:0000256" key="1">
    <source>
        <dbReference type="SAM" id="MobiDB-lite"/>
    </source>
</evidence>
<organism evidence="2 3">
    <name type="scientific">Stylonychia lemnae</name>
    <name type="common">Ciliate</name>
    <dbReference type="NCBI Taxonomy" id="5949"/>
    <lineage>
        <taxon>Eukaryota</taxon>
        <taxon>Sar</taxon>
        <taxon>Alveolata</taxon>
        <taxon>Ciliophora</taxon>
        <taxon>Intramacronucleata</taxon>
        <taxon>Spirotrichea</taxon>
        <taxon>Stichotrichia</taxon>
        <taxon>Sporadotrichida</taxon>
        <taxon>Oxytrichidae</taxon>
        <taxon>Stylonychinae</taxon>
        <taxon>Stylonychia</taxon>
    </lineage>
</organism>
<accession>A0A078B5L3</accession>
<dbReference type="InParanoid" id="A0A078B5L3"/>
<evidence type="ECO:0000313" key="2">
    <source>
        <dbReference type="EMBL" id="CDW89704.1"/>
    </source>
</evidence>
<protein>
    <submittedName>
        <fullName evidence="2">Uncharacterized protein</fullName>
    </submittedName>
</protein>
<sequence>MYVPKNVMNKEKGRKQLKLMISNYFHQVQGQPLRQRRASKENRTNMSDENSKGKEDIILLLSPVQSESNEEQMRITQRKFVLSPLKNKRRGMYEQSIDGIKNFPDIEQKPKYHINHLQFKDVNIKQCQSVSIQNKINIPNMKTQDQALKLSELTNNMILNKDSDIISWRDTTTSDSMSSRNLFSSNRYSKLANSGIRIKHFYSRQHILPQFSQSNAINQTSSNQSRVFQGKLNSVEKTAKRHLFQRMHNFQINTDTSYNDQPTSNQVTPGPYTMKGIENKKNVIRSMNTFFNEINIKKEGYTPNRDNQSKPLIFSIETPQVTRNQFFSRDNNSIYSMNKRYKNQFQSLQMRLNRQNQDAVDIKNLISSEFNNDARDLQSQNEQQELLEIEMHIKDFQNANQKRSQKDQNQKIQKFLQKI</sequence>
<reference evidence="2 3" key="1">
    <citation type="submission" date="2014-06" db="EMBL/GenBank/DDBJ databases">
        <authorList>
            <person name="Swart Estienne"/>
        </authorList>
    </citation>
    <scope>NUCLEOTIDE SEQUENCE [LARGE SCALE GENOMIC DNA]</scope>
    <source>
        <strain evidence="2 3">130c</strain>
    </source>
</reference>
<dbReference type="AlphaFoldDB" id="A0A078B5L3"/>
<evidence type="ECO:0000313" key="3">
    <source>
        <dbReference type="Proteomes" id="UP000039865"/>
    </source>
</evidence>
<name>A0A078B5L3_STYLE</name>
<feature type="region of interest" description="Disordered" evidence="1">
    <location>
        <begin position="30"/>
        <end position="54"/>
    </location>
</feature>